<accession>A0ABD0XWT8</accession>
<evidence type="ECO:0000313" key="3">
    <source>
        <dbReference type="Proteomes" id="UP001558652"/>
    </source>
</evidence>
<proteinExistence type="predicted"/>
<evidence type="ECO:0000256" key="1">
    <source>
        <dbReference type="SAM" id="MobiDB-lite"/>
    </source>
</evidence>
<dbReference type="AlphaFoldDB" id="A0ABD0XWT8"/>
<sequence length="199" mass="21257">MVGPVMVPVGRLDLKAVPLFGCRLLPLDGFHRILLFRIATDGSRLGGRERFWRFQSVAWGRLEPEEVRDHWRNMAERGEGASEASAASGVAEALEGTAPSTRAEGDGGGNPGPHQGPGGELDLGRRNLQVHPNMLFWGTLPQSPPSLSVGLLLALPSGTSARPPTNSIKPPGFMVTFSGPQAPPRERSSISMVTAHVLE</sequence>
<comment type="caution">
    <text evidence="2">The sequence shown here is derived from an EMBL/GenBank/DDBJ whole genome shotgun (WGS) entry which is preliminary data.</text>
</comment>
<feature type="region of interest" description="Disordered" evidence="1">
    <location>
        <begin position="76"/>
        <end position="125"/>
    </location>
</feature>
<organism evidence="2 3">
    <name type="scientific">Ranatra chinensis</name>
    <dbReference type="NCBI Taxonomy" id="642074"/>
    <lineage>
        <taxon>Eukaryota</taxon>
        <taxon>Metazoa</taxon>
        <taxon>Ecdysozoa</taxon>
        <taxon>Arthropoda</taxon>
        <taxon>Hexapoda</taxon>
        <taxon>Insecta</taxon>
        <taxon>Pterygota</taxon>
        <taxon>Neoptera</taxon>
        <taxon>Paraneoptera</taxon>
        <taxon>Hemiptera</taxon>
        <taxon>Heteroptera</taxon>
        <taxon>Panheteroptera</taxon>
        <taxon>Nepomorpha</taxon>
        <taxon>Nepidae</taxon>
        <taxon>Ranatrinae</taxon>
        <taxon>Ranatra</taxon>
    </lineage>
</organism>
<reference evidence="2 3" key="1">
    <citation type="submission" date="2024-07" db="EMBL/GenBank/DDBJ databases">
        <title>Chromosome-level genome assembly of the water stick insect Ranatra chinensis (Heteroptera: Nepidae).</title>
        <authorList>
            <person name="Liu X."/>
        </authorList>
    </citation>
    <scope>NUCLEOTIDE SEQUENCE [LARGE SCALE GENOMIC DNA]</scope>
    <source>
        <strain evidence="2">Cailab_2021Rc</strain>
        <tissue evidence="2">Muscle</tissue>
    </source>
</reference>
<evidence type="ECO:0000313" key="2">
    <source>
        <dbReference type="EMBL" id="KAL1115731.1"/>
    </source>
</evidence>
<feature type="compositionally biased region" description="Low complexity" evidence="1">
    <location>
        <begin position="81"/>
        <end position="96"/>
    </location>
</feature>
<dbReference type="Proteomes" id="UP001558652">
    <property type="component" value="Unassembled WGS sequence"/>
</dbReference>
<gene>
    <name evidence="2" type="ORF">AAG570_006021</name>
</gene>
<protein>
    <submittedName>
        <fullName evidence="2">Uncharacterized protein</fullName>
    </submittedName>
</protein>
<name>A0ABD0XWT8_9HEMI</name>
<dbReference type="EMBL" id="JBFDAA010000019">
    <property type="protein sequence ID" value="KAL1115731.1"/>
    <property type="molecule type" value="Genomic_DNA"/>
</dbReference>
<keyword evidence="3" id="KW-1185">Reference proteome</keyword>
<feature type="compositionally biased region" description="Gly residues" evidence="1">
    <location>
        <begin position="106"/>
        <end position="121"/>
    </location>
</feature>